<organism evidence="3 4">
    <name type="scientific">Cephalotus follicularis</name>
    <name type="common">Albany pitcher plant</name>
    <dbReference type="NCBI Taxonomy" id="3775"/>
    <lineage>
        <taxon>Eukaryota</taxon>
        <taxon>Viridiplantae</taxon>
        <taxon>Streptophyta</taxon>
        <taxon>Embryophyta</taxon>
        <taxon>Tracheophyta</taxon>
        <taxon>Spermatophyta</taxon>
        <taxon>Magnoliopsida</taxon>
        <taxon>eudicotyledons</taxon>
        <taxon>Gunneridae</taxon>
        <taxon>Pentapetalae</taxon>
        <taxon>rosids</taxon>
        <taxon>fabids</taxon>
        <taxon>Oxalidales</taxon>
        <taxon>Cephalotaceae</taxon>
        <taxon>Cephalotus</taxon>
    </lineage>
</organism>
<gene>
    <name evidence="3" type="ORF">CFOL_v3_16201</name>
</gene>
<dbReference type="InterPro" id="IPR036875">
    <property type="entry name" value="Znf_CCHC_sf"/>
</dbReference>
<keyword evidence="1" id="KW-0863">Zinc-finger</keyword>
<sequence>DTRKNEKVEKEVICYECDKPGHIRLDCPKLKKKKDNVKKKAMITTWSGSDESSSDKEENEEVANIAFMAMEDDIEVKTSSLSYNELQYEYDELLDVLDNLNREYLFIKKIAKDRAKENIELKNCILELKRDEGMNEKNSSLEKENLDLKSEVDAIKKLFQNFLIVVTKWIDY</sequence>
<keyword evidence="1" id="KW-0862">Zinc</keyword>
<feature type="domain" description="CCHC-type" evidence="2">
    <location>
        <begin position="14"/>
        <end position="29"/>
    </location>
</feature>
<dbReference type="EMBL" id="BDDD01001036">
    <property type="protein sequence ID" value="GAV72713.1"/>
    <property type="molecule type" value="Genomic_DNA"/>
</dbReference>
<dbReference type="InParanoid" id="A0A1Q3BY81"/>
<dbReference type="Pfam" id="PF00098">
    <property type="entry name" value="zf-CCHC"/>
    <property type="match status" value="1"/>
</dbReference>
<dbReference type="GO" id="GO:0003676">
    <property type="term" value="F:nucleic acid binding"/>
    <property type="evidence" value="ECO:0007669"/>
    <property type="project" value="InterPro"/>
</dbReference>
<dbReference type="InterPro" id="IPR001878">
    <property type="entry name" value="Znf_CCHC"/>
</dbReference>
<dbReference type="Gene3D" id="4.10.60.10">
    <property type="entry name" value="Zinc finger, CCHC-type"/>
    <property type="match status" value="1"/>
</dbReference>
<reference evidence="4" key="1">
    <citation type="submission" date="2016-04" db="EMBL/GenBank/DDBJ databases">
        <title>Cephalotus genome sequencing.</title>
        <authorList>
            <person name="Fukushima K."/>
            <person name="Hasebe M."/>
            <person name="Fang X."/>
        </authorList>
    </citation>
    <scope>NUCLEOTIDE SEQUENCE [LARGE SCALE GENOMIC DNA]</scope>
    <source>
        <strain evidence="4">cv. St1</strain>
    </source>
</reference>
<evidence type="ECO:0000313" key="4">
    <source>
        <dbReference type="Proteomes" id="UP000187406"/>
    </source>
</evidence>
<accession>A0A1Q3BY81</accession>
<dbReference type="AlphaFoldDB" id="A0A1Q3BY81"/>
<dbReference type="PROSITE" id="PS50158">
    <property type="entry name" value="ZF_CCHC"/>
    <property type="match status" value="1"/>
</dbReference>
<evidence type="ECO:0000256" key="1">
    <source>
        <dbReference type="PROSITE-ProRule" id="PRU00047"/>
    </source>
</evidence>
<dbReference type="SUPFAM" id="SSF57756">
    <property type="entry name" value="Retrovirus zinc finger-like domains"/>
    <property type="match status" value="1"/>
</dbReference>
<name>A0A1Q3BY81_CEPFO</name>
<comment type="caution">
    <text evidence="3">The sequence shown here is derived from an EMBL/GenBank/DDBJ whole genome shotgun (WGS) entry which is preliminary data.</text>
</comment>
<dbReference type="SMART" id="SM00343">
    <property type="entry name" value="ZnF_C2HC"/>
    <property type="match status" value="1"/>
</dbReference>
<feature type="non-terminal residue" evidence="3">
    <location>
        <position position="1"/>
    </location>
</feature>
<proteinExistence type="predicted"/>
<dbReference type="GO" id="GO:0008270">
    <property type="term" value="F:zinc ion binding"/>
    <property type="evidence" value="ECO:0007669"/>
    <property type="project" value="UniProtKB-KW"/>
</dbReference>
<keyword evidence="4" id="KW-1185">Reference proteome</keyword>
<protein>
    <recommendedName>
        <fullName evidence="2">CCHC-type domain-containing protein</fullName>
    </recommendedName>
</protein>
<evidence type="ECO:0000313" key="3">
    <source>
        <dbReference type="EMBL" id="GAV72713.1"/>
    </source>
</evidence>
<keyword evidence="1" id="KW-0479">Metal-binding</keyword>
<evidence type="ECO:0000259" key="2">
    <source>
        <dbReference type="PROSITE" id="PS50158"/>
    </source>
</evidence>
<dbReference type="Proteomes" id="UP000187406">
    <property type="component" value="Unassembled WGS sequence"/>
</dbReference>